<comment type="similarity">
    <text evidence="1">Belongs to the FAH family.</text>
</comment>
<dbReference type="PANTHER" id="PTHR42796">
    <property type="entry name" value="FUMARYLACETOACETATE HYDROLASE DOMAIN-CONTAINING PROTEIN 2A-RELATED"/>
    <property type="match status" value="1"/>
</dbReference>
<dbReference type="GO" id="GO:0046872">
    <property type="term" value="F:metal ion binding"/>
    <property type="evidence" value="ECO:0007669"/>
    <property type="project" value="UniProtKB-KW"/>
</dbReference>
<name>A0A072NXI2_9EURO</name>
<dbReference type="PANTHER" id="PTHR42796:SF4">
    <property type="entry name" value="FUMARYLACETOACETATE HYDROLASE DOMAIN-CONTAINING PROTEIN 2A"/>
    <property type="match status" value="1"/>
</dbReference>
<dbReference type="Gene3D" id="3.90.850.10">
    <property type="entry name" value="Fumarylacetoacetase-like, C-terminal domain"/>
    <property type="match status" value="1"/>
</dbReference>
<accession>A0A072NXI2</accession>
<dbReference type="GeneID" id="25286404"/>
<dbReference type="EMBL" id="AMGV01000018">
    <property type="protein sequence ID" value="KEF52266.1"/>
    <property type="molecule type" value="Genomic_DNA"/>
</dbReference>
<organism evidence="4 5">
    <name type="scientific">Exophiala aquamarina CBS 119918</name>
    <dbReference type="NCBI Taxonomy" id="1182545"/>
    <lineage>
        <taxon>Eukaryota</taxon>
        <taxon>Fungi</taxon>
        <taxon>Dikarya</taxon>
        <taxon>Ascomycota</taxon>
        <taxon>Pezizomycotina</taxon>
        <taxon>Eurotiomycetes</taxon>
        <taxon>Chaetothyriomycetidae</taxon>
        <taxon>Chaetothyriales</taxon>
        <taxon>Herpotrichiellaceae</taxon>
        <taxon>Exophiala</taxon>
    </lineage>
</organism>
<dbReference type="AlphaFoldDB" id="A0A072NXI2"/>
<evidence type="ECO:0000313" key="4">
    <source>
        <dbReference type="EMBL" id="KEF52266.1"/>
    </source>
</evidence>
<dbReference type="InterPro" id="IPR051121">
    <property type="entry name" value="FAH"/>
</dbReference>
<dbReference type="GO" id="GO:0044281">
    <property type="term" value="P:small molecule metabolic process"/>
    <property type="evidence" value="ECO:0007669"/>
    <property type="project" value="UniProtKB-ARBA"/>
</dbReference>
<comment type="caution">
    <text evidence="4">The sequence shown here is derived from an EMBL/GenBank/DDBJ whole genome shotgun (WGS) entry which is preliminary data.</text>
</comment>
<dbReference type="InterPro" id="IPR036663">
    <property type="entry name" value="Fumarylacetoacetase_C_sf"/>
</dbReference>
<dbReference type="Pfam" id="PF01557">
    <property type="entry name" value="FAA_hydrolase"/>
    <property type="match status" value="1"/>
</dbReference>
<dbReference type="HOGENOM" id="CLU_028458_3_0_1"/>
<keyword evidence="5" id="KW-1185">Reference proteome</keyword>
<protein>
    <recommendedName>
        <fullName evidence="3">Fumarylacetoacetase-like C-terminal domain-containing protein</fullName>
    </recommendedName>
</protein>
<gene>
    <name evidence="4" type="ORF">A1O9_11506</name>
</gene>
<evidence type="ECO:0000259" key="3">
    <source>
        <dbReference type="Pfam" id="PF01557"/>
    </source>
</evidence>
<dbReference type="OrthoDB" id="411064at2759"/>
<evidence type="ECO:0000313" key="5">
    <source>
        <dbReference type="Proteomes" id="UP000027920"/>
    </source>
</evidence>
<dbReference type="STRING" id="1182545.A0A072NXI2"/>
<proteinExistence type="inferred from homology"/>
<dbReference type="RefSeq" id="XP_013254856.1">
    <property type="nucleotide sequence ID" value="XM_013399402.1"/>
</dbReference>
<dbReference type="InterPro" id="IPR011234">
    <property type="entry name" value="Fumarylacetoacetase-like_C"/>
</dbReference>
<dbReference type="Proteomes" id="UP000027920">
    <property type="component" value="Unassembled WGS sequence"/>
</dbReference>
<feature type="domain" description="Fumarylacetoacetase-like C-terminal" evidence="3">
    <location>
        <begin position="89"/>
        <end position="297"/>
    </location>
</feature>
<reference evidence="4 5" key="1">
    <citation type="submission" date="2013-03" db="EMBL/GenBank/DDBJ databases">
        <title>The Genome Sequence of Exophiala aquamarina CBS 119918.</title>
        <authorList>
            <consortium name="The Broad Institute Genomics Platform"/>
            <person name="Cuomo C."/>
            <person name="de Hoog S."/>
            <person name="Gorbushina A."/>
            <person name="Walker B."/>
            <person name="Young S.K."/>
            <person name="Zeng Q."/>
            <person name="Gargeya S."/>
            <person name="Fitzgerald M."/>
            <person name="Haas B."/>
            <person name="Abouelleil A."/>
            <person name="Allen A.W."/>
            <person name="Alvarado L."/>
            <person name="Arachchi H.M."/>
            <person name="Berlin A.M."/>
            <person name="Chapman S.B."/>
            <person name="Gainer-Dewar J."/>
            <person name="Goldberg J."/>
            <person name="Griggs A."/>
            <person name="Gujja S."/>
            <person name="Hansen M."/>
            <person name="Howarth C."/>
            <person name="Imamovic A."/>
            <person name="Ireland A."/>
            <person name="Larimer J."/>
            <person name="McCowan C."/>
            <person name="Murphy C."/>
            <person name="Pearson M."/>
            <person name="Poon T.W."/>
            <person name="Priest M."/>
            <person name="Roberts A."/>
            <person name="Saif S."/>
            <person name="Shea T."/>
            <person name="Sisk P."/>
            <person name="Sykes S."/>
            <person name="Wortman J."/>
            <person name="Nusbaum C."/>
            <person name="Birren B."/>
        </authorList>
    </citation>
    <scope>NUCLEOTIDE SEQUENCE [LARGE SCALE GENOMIC DNA]</scope>
    <source>
        <strain evidence="4 5">CBS 119918</strain>
    </source>
</reference>
<sequence length="301" mass="32590">MARFTLATLQTSDGPRAAIGVGDSYYQLSTASETFQQDSVKSLLEAWPGSFTRLQTLADAIASGSNNRAPAILMDKADLLTPILWPNKFLCVGANYVGHLKEMGLDTNKWNVMPFFSCPPTTCLVGPGETVEIPKMTEEFDWELELGVVVGKRLRNATPQEASQAIAAYTIGLDLSCRDLTLNDTAVRVDLMRGKSQDTMGPCGPHLVPAQFMPEITSLKLTLDVNGKQMMNSSTTEMLYSCEEMLAVISEFVTLEPGDLVFTGSPSGSAGAHGNCWLKSGDEIHAEIQGIGSLDVRMKRS</sequence>
<evidence type="ECO:0000256" key="1">
    <source>
        <dbReference type="ARBA" id="ARBA00010211"/>
    </source>
</evidence>
<evidence type="ECO:0000256" key="2">
    <source>
        <dbReference type="ARBA" id="ARBA00022723"/>
    </source>
</evidence>
<dbReference type="VEuPathDB" id="FungiDB:A1O9_11506"/>
<keyword evidence="2" id="KW-0479">Metal-binding</keyword>
<dbReference type="SUPFAM" id="SSF56529">
    <property type="entry name" value="FAH"/>
    <property type="match status" value="1"/>
</dbReference>
<dbReference type="GO" id="GO:0003824">
    <property type="term" value="F:catalytic activity"/>
    <property type="evidence" value="ECO:0007669"/>
    <property type="project" value="InterPro"/>
</dbReference>